<keyword evidence="10" id="KW-0325">Glycoprotein</keyword>
<accession>A0A9P3LDQ0</accession>
<feature type="region of interest" description="Disordered" evidence="11">
    <location>
        <begin position="660"/>
        <end position="680"/>
    </location>
</feature>
<dbReference type="InterPro" id="IPR013130">
    <property type="entry name" value="Fe3_Rdtase_TM_dom"/>
</dbReference>
<evidence type="ECO:0000256" key="7">
    <source>
        <dbReference type="ARBA" id="ARBA00023002"/>
    </source>
</evidence>
<feature type="compositionally biased region" description="Polar residues" evidence="11">
    <location>
        <begin position="807"/>
        <end position="822"/>
    </location>
</feature>
<keyword evidence="7" id="KW-0560">Oxidoreductase</keyword>
<dbReference type="Pfam" id="PF08022">
    <property type="entry name" value="FAD_binding_8"/>
    <property type="match status" value="1"/>
</dbReference>
<feature type="transmembrane region" description="Helical" evidence="12">
    <location>
        <begin position="109"/>
        <end position="128"/>
    </location>
</feature>
<evidence type="ECO:0000256" key="2">
    <source>
        <dbReference type="ARBA" id="ARBA00006278"/>
    </source>
</evidence>
<dbReference type="InterPro" id="IPR013121">
    <property type="entry name" value="Fe_red_NAD-bd_6"/>
</dbReference>
<keyword evidence="3" id="KW-0813">Transport</keyword>
<protein>
    <submittedName>
        <fullName evidence="14">NADPH oxidase family protein</fullName>
    </submittedName>
</protein>
<keyword evidence="5" id="KW-0249">Electron transport</keyword>
<dbReference type="InterPro" id="IPR017927">
    <property type="entry name" value="FAD-bd_FR_type"/>
</dbReference>
<comment type="subcellular location">
    <subcellularLocation>
        <location evidence="1">Membrane</location>
        <topology evidence="1">Multi-pass membrane protein</topology>
    </subcellularLocation>
</comment>
<dbReference type="Gene3D" id="3.40.50.80">
    <property type="entry name" value="Nucleotide-binding domain of ferredoxin-NADP reductase (FNR) module"/>
    <property type="match status" value="2"/>
</dbReference>
<feature type="transmembrane region" description="Helical" evidence="12">
    <location>
        <begin position="222"/>
        <end position="244"/>
    </location>
</feature>
<feature type="transmembrane region" description="Helical" evidence="12">
    <location>
        <begin position="543"/>
        <end position="562"/>
    </location>
</feature>
<dbReference type="GO" id="GO:0006879">
    <property type="term" value="P:intracellular iron ion homeostasis"/>
    <property type="evidence" value="ECO:0007669"/>
    <property type="project" value="TreeGrafter"/>
</dbReference>
<organism evidence="14 15">
    <name type="scientific">Phanerochaete sordida</name>
    <dbReference type="NCBI Taxonomy" id="48140"/>
    <lineage>
        <taxon>Eukaryota</taxon>
        <taxon>Fungi</taxon>
        <taxon>Dikarya</taxon>
        <taxon>Basidiomycota</taxon>
        <taxon>Agaricomycotina</taxon>
        <taxon>Agaricomycetes</taxon>
        <taxon>Polyporales</taxon>
        <taxon>Phanerochaetaceae</taxon>
        <taxon>Phanerochaete</taxon>
    </lineage>
</organism>
<reference evidence="14 15" key="1">
    <citation type="submission" date="2021-08" db="EMBL/GenBank/DDBJ databases">
        <title>Draft Genome Sequence of Phanerochaete sordida strain YK-624.</title>
        <authorList>
            <person name="Mori T."/>
            <person name="Dohra H."/>
            <person name="Suzuki T."/>
            <person name="Kawagishi H."/>
            <person name="Hirai H."/>
        </authorList>
    </citation>
    <scope>NUCLEOTIDE SEQUENCE [LARGE SCALE GENOMIC DNA]</scope>
    <source>
        <strain evidence="14 15">YK-624</strain>
    </source>
</reference>
<comment type="caution">
    <text evidence="14">The sequence shown here is derived from an EMBL/GenBank/DDBJ whole genome shotgun (WGS) entry which is preliminary data.</text>
</comment>
<dbReference type="Pfam" id="PF08030">
    <property type="entry name" value="NAD_binding_6"/>
    <property type="match status" value="1"/>
</dbReference>
<feature type="transmembrane region" description="Helical" evidence="12">
    <location>
        <begin position="264"/>
        <end position="285"/>
    </location>
</feature>
<feature type="transmembrane region" description="Helical" evidence="12">
    <location>
        <begin position="181"/>
        <end position="202"/>
    </location>
</feature>
<dbReference type="Pfam" id="PF01794">
    <property type="entry name" value="Ferric_reduct"/>
    <property type="match status" value="1"/>
</dbReference>
<name>A0A9P3LDQ0_9APHY</name>
<dbReference type="PANTHER" id="PTHR32361:SF9">
    <property type="entry name" value="FERRIC REDUCTASE TRANSMEMBRANE COMPONENT 3-RELATED"/>
    <property type="match status" value="1"/>
</dbReference>
<feature type="transmembrane region" description="Helical" evidence="12">
    <location>
        <begin position="42"/>
        <end position="62"/>
    </location>
</feature>
<dbReference type="EMBL" id="BPQB01000018">
    <property type="protein sequence ID" value="GJE90804.1"/>
    <property type="molecule type" value="Genomic_DNA"/>
</dbReference>
<evidence type="ECO:0000256" key="11">
    <source>
        <dbReference type="SAM" id="MobiDB-lite"/>
    </source>
</evidence>
<keyword evidence="8" id="KW-0406">Ion transport</keyword>
<evidence type="ECO:0000256" key="4">
    <source>
        <dbReference type="ARBA" id="ARBA00022692"/>
    </source>
</evidence>
<keyword evidence="9 12" id="KW-0472">Membrane</keyword>
<dbReference type="AlphaFoldDB" id="A0A9P3LDQ0"/>
<dbReference type="GO" id="GO:0006826">
    <property type="term" value="P:iron ion transport"/>
    <property type="evidence" value="ECO:0007669"/>
    <property type="project" value="TreeGrafter"/>
</dbReference>
<comment type="similarity">
    <text evidence="2">Belongs to the ferric reductase (FRE) family.</text>
</comment>
<dbReference type="InterPro" id="IPR039261">
    <property type="entry name" value="FNR_nucleotide-bd"/>
</dbReference>
<dbReference type="PANTHER" id="PTHR32361">
    <property type="entry name" value="FERRIC/CUPRIC REDUCTASE TRANSMEMBRANE COMPONENT"/>
    <property type="match status" value="1"/>
</dbReference>
<sequence length="984" mass="106978">MSTLPSSSPSANLTLPAIPNYPDDLEWVTAYLAQHMLSESSWVYAWILWIIVAAAFLTFSIMHWAGFRGGYLGAVWSKWAFRRRTWRKKRSAAKAGQPYRQPDSLPSNAQLLAVCTLFAVVLVLSFAGPDYLAPGARLWNYHSYPVASNQKRDYNTDDYMSLQPQFTIPKAWWTSGGRTGLIAFALFPLTVLFALKAPPFAIFSSRLFTQLGFDKLAFLHRWCGFLVWFLATLHSVFWSVQLASDRRSSTRKAGYIYAWQYDKFIYAWTAYGCFTLLMLCSLPAIRRHHYEAFWFMHVLFVPLTLILSALHHPPLAAWCYAALALWVGERCYRFTWWLNTNGYLGGKQLYEPYPSQRMPPSQAQPETVPMHSLGQPGAVGKLPMLPRIDPLATPPAPHQASMAGLGYSPPPGYAHAELMPGKTVRVRIVTAGFLSWAPGQHFLVHIPAISRFTSHPFTCASVCDTAAPHSAGRELVFFIRAKKGWTKDLWDAVAHLAARGLRHAPGERAPAGPLPPKGVLLRACVDGPFGSAARARWGEHASVLLMAGGSGVSFALAILAYVCMCMAGRDGRELGGRRGGFGVPGFKTRRVRFVWIVREFGHVHWCAQYLRRCMMMVPPHELQIDIFVTNAKPMMRALSTKRVPGAGLAPPAPRFVLEDAASEKRAHSPAPDASDTDDDDADADSMLDLSYYESDVADVARAEHALDLTNFEDDDDSALPGEAALSAALRDEGRHRRSVWRQSMAPGAGARGSFYSTVGAADPRASFYSTMGAADPRASFYSTAGAPGVRSSVRLLEEPRAFAAQVHTPSPLSVASTSTPTSAHPLLGGSSNNNSTDSPQAFSFPPPPAEARRVSFAGTRAESPRPLSVLSQASGVSGVSDAHSLAALVSASAAAERIRLDLDAEDVADIGVVAERARGGRPNFDKILADEVAAAGGALAVGCCGPTSLNAVVRKSVAAQIDPGRIRAGDLRGQISLVAEDFGY</sequence>
<dbReference type="SFLD" id="SFLDS00052">
    <property type="entry name" value="Ferric_Reductase_Domain"/>
    <property type="match status" value="2"/>
</dbReference>
<dbReference type="InterPro" id="IPR051410">
    <property type="entry name" value="Ferric/Cupric_Reductase"/>
</dbReference>
<dbReference type="CDD" id="cd06186">
    <property type="entry name" value="NOX_Duox_like_FAD_NADP"/>
    <property type="match status" value="1"/>
</dbReference>
<dbReference type="Proteomes" id="UP000703269">
    <property type="component" value="Unassembled WGS sequence"/>
</dbReference>
<gene>
    <name evidence="14" type="ORF">PsYK624_069480</name>
</gene>
<evidence type="ECO:0000256" key="10">
    <source>
        <dbReference type="ARBA" id="ARBA00023180"/>
    </source>
</evidence>
<keyword evidence="15" id="KW-1185">Reference proteome</keyword>
<evidence type="ECO:0000313" key="15">
    <source>
        <dbReference type="Proteomes" id="UP000703269"/>
    </source>
</evidence>
<evidence type="ECO:0000313" key="14">
    <source>
        <dbReference type="EMBL" id="GJE90804.1"/>
    </source>
</evidence>
<keyword evidence="4 12" id="KW-0812">Transmembrane</keyword>
<evidence type="ECO:0000259" key="13">
    <source>
        <dbReference type="PROSITE" id="PS51384"/>
    </source>
</evidence>
<evidence type="ECO:0000256" key="9">
    <source>
        <dbReference type="ARBA" id="ARBA00023136"/>
    </source>
</evidence>
<keyword evidence="6 12" id="KW-1133">Transmembrane helix</keyword>
<evidence type="ECO:0000256" key="12">
    <source>
        <dbReference type="SAM" id="Phobius"/>
    </source>
</evidence>
<evidence type="ECO:0000256" key="3">
    <source>
        <dbReference type="ARBA" id="ARBA00022448"/>
    </source>
</evidence>
<dbReference type="InterPro" id="IPR013112">
    <property type="entry name" value="FAD-bd_8"/>
</dbReference>
<feature type="transmembrane region" description="Helical" evidence="12">
    <location>
        <begin position="315"/>
        <end position="332"/>
    </location>
</feature>
<evidence type="ECO:0000256" key="1">
    <source>
        <dbReference type="ARBA" id="ARBA00004141"/>
    </source>
</evidence>
<evidence type="ECO:0000256" key="5">
    <source>
        <dbReference type="ARBA" id="ARBA00022982"/>
    </source>
</evidence>
<proteinExistence type="inferred from homology"/>
<dbReference type="GO" id="GO:0005886">
    <property type="term" value="C:plasma membrane"/>
    <property type="evidence" value="ECO:0007669"/>
    <property type="project" value="TreeGrafter"/>
</dbReference>
<dbReference type="GO" id="GO:0015677">
    <property type="term" value="P:copper ion import"/>
    <property type="evidence" value="ECO:0007669"/>
    <property type="project" value="TreeGrafter"/>
</dbReference>
<feature type="domain" description="FAD-binding FR-type" evidence="13">
    <location>
        <begin position="395"/>
        <end position="535"/>
    </location>
</feature>
<dbReference type="GO" id="GO:0000293">
    <property type="term" value="F:ferric-chelate reductase activity"/>
    <property type="evidence" value="ECO:0007669"/>
    <property type="project" value="UniProtKB-ARBA"/>
</dbReference>
<feature type="region of interest" description="Disordered" evidence="11">
    <location>
        <begin position="806"/>
        <end position="860"/>
    </location>
</feature>
<dbReference type="OrthoDB" id="10006946at2759"/>
<evidence type="ECO:0000256" key="6">
    <source>
        <dbReference type="ARBA" id="ARBA00022989"/>
    </source>
</evidence>
<evidence type="ECO:0000256" key="8">
    <source>
        <dbReference type="ARBA" id="ARBA00023065"/>
    </source>
</evidence>
<dbReference type="PROSITE" id="PS51384">
    <property type="entry name" value="FAD_FR"/>
    <property type="match status" value="1"/>
</dbReference>